<evidence type="ECO:0000313" key="10">
    <source>
        <dbReference type="Proteomes" id="UP000287171"/>
    </source>
</evidence>
<feature type="transmembrane region" description="Helical" evidence="7">
    <location>
        <begin position="225"/>
        <end position="242"/>
    </location>
</feature>
<dbReference type="RefSeq" id="WP_126630585.1">
    <property type="nucleotide sequence ID" value="NZ_BIFT01000002.1"/>
</dbReference>
<reference evidence="10" key="1">
    <citation type="submission" date="2018-12" db="EMBL/GenBank/DDBJ databases">
        <title>Tengunoibacter tsumagoiensis gen. nov., sp. nov., Dictyobacter kobayashii sp. nov., D. alpinus sp. nov., and D. joshuensis sp. nov. and description of Dictyobacteraceae fam. nov. within the order Ktedonobacterales isolated from Tengu-no-mugimeshi.</title>
        <authorList>
            <person name="Wang C.M."/>
            <person name="Zheng Y."/>
            <person name="Sakai Y."/>
            <person name="Toyoda A."/>
            <person name="Minakuchi Y."/>
            <person name="Abe K."/>
            <person name="Yokota A."/>
            <person name="Yabe S."/>
        </authorList>
    </citation>
    <scope>NUCLEOTIDE SEQUENCE [LARGE SCALE GENOMIC DNA]</scope>
    <source>
        <strain evidence="10">Uno16</strain>
    </source>
</reference>
<dbReference type="AlphaFoldDB" id="A0A402BGL0"/>
<keyword evidence="6 7" id="KW-0472">Membrane</keyword>
<evidence type="ECO:0000259" key="8">
    <source>
        <dbReference type="Pfam" id="PF00892"/>
    </source>
</evidence>
<feature type="transmembrane region" description="Helical" evidence="7">
    <location>
        <begin position="163"/>
        <end position="184"/>
    </location>
</feature>
<dbReference type="PANTHER" id="PTHR42920:SF5">
    <property type="entry name" value="EAMA DOMAIN-CONTAINING PROTEIN"/>
    <property type="match status" value="1"/>
</dbReference>
<dbReference type="InterPro" id="IPR051258">
    <property type="entry name" value="Diverse_Substrate_Transporter"/>
</dbReference>
<evidence type="ECO:0000256" key="3">
    <source>
        <dbReference type="ARBA" id="ARBA00022475"/>
    </source>
</evidence>
<dbReference type="SUPFAM" id="SSF103481">
    <property type="entry name" value="Multidrug resistance efflux transporter EmrE"/>
    <property type="match status" value="2"/>
</dbReference>
<dbReference type="EMBL" id="BIFT01000002">
    <property type="protein sequence ID" value="GCE30503.1"/>
    <property type="molecule type" value="Genomic_DNA"/>
</dbReference>
<comment type="caution">
    <text evidence="9">The sequence shown here is derived from an EMBL/GenBank/DDBJ whole genome shotgun (WGS) entry which is preliminary data.</text>
</comment>
<keyword evidence="3" id="KW-1003">Cell membrane</keyword>
<dbReference type="Proteomes" id="UP000287171">
    <property type="component" value="Unassembled WGS sequence"/>
</dbReference>
<comment type="similarity">
    <text evidence="2">Belongs to the EamA transporter family.</text>
</comment>
<dbReference type="GO" id="GO:0005886">
    <property type="term" value="C:plasma membrane"/>
    <property type="evidence" value="ECO:0007669"/>
    <property type="project" value="UniProtKB-SubCell"/>
</dbReference>
<feature type="domain" description="EamA" evidence="8">
    <location>
        <begin position="32"/>
        <end position="151"/>
    </location>
</feature>
<accession>A0A402BGL0</accession>
<evidence type="ECO:0000256" key="7">
    <source>
        <dbReference type="SAM" id="Phobius"/>
    </source>
</evidence>
<sequence length="304" mass="32349">MQENSSSLSETSSVAKNKHLSTKIVNNIPPQIFALLAMVSVQMGASVGKSLFQVIGPLGTTFLRLGFAAIFFMLLWRPNIRQLTRKNVFLVVSFGIAIACMNSAFYIAIDRIPLGIAVTLEFVGPLGVAIIQSRRLKDVLWVVLAAAGILLLAPLGSKMEIDLIGVACALIAGIFWGLYIIFNVQIGRAFAGGQGLALSMVVAALLSTPIGIISGGAAVFAPQNLLSGLGVSVLSTMIPFTLELEALRRLPSRVFGIFMSVEPGIATIIGFLVLHEVITFREIMAILLIITASIGTSLEGKTKH</sequence>
<organism evidence="9 10">
    <name type="scientific">Dictyobacter alpinus</name>
    <dbReference type="NCBI Taxonomy" id="2014873"/>
    <lineage>
        <taxon>Bacteria</taxon>
        <taxon>Bacillati</taxon>
        <taxon>Chloroflexota</taxon>
        <taxon>Ktedonobacteria</taxon>
        <taxon>Ktedonobacterales</taxon>
        <taxon>Dictyobacteraceae</taxon>
        <taxon>Dictyobacter</taxon>
    </lineage>
</organism>
<keyword evidence="4 7" id="KW-0812">Transmembrane</keyword>
<evidence type="ECO:0000313" key="9">
    <source>
        <dbReference type="EMBL" id="GCE30503.1"/>
    </source>
</evidence>
<dbReference type="OrthoDB" id="9815120at2"/>
<evidence type="ECO:0000256" key="4">
    <source>
        <dbReference type="ARBA" id="ARBA00022692"/>
    </source>
</evidence>
<evidence type="ECO:0000256" key="1">
    <source>
        <dbReference type="ARBA" id="ARBA00004651"/>
    </source>
</evidence>
<evidence type="ECO:0000256" key="2">
    <source>
        <dbReference type="ARBA" id="ARBA00007362"/>
    </source>
</evidence>
<gene>
    <name evidence="9" type="ORF">KDA_59870</name>
</gene>
<dbReference type="PANTHER" id="PTHR42920">
    <property type="entry name" value="OS03G0707200 PROTEIN-RELATED"/>
    <property type="match status" value="1"/>
</dbReference>
<protein>
    <submittedName>
        <fullName evidence="9">Threonine transporter RhtB</fullName>
    </submittedName>
</protein>
<feature type="transmembrane region" description="Helical" evidence="7">
    <location>
        <begin position="88"/>
        <end position="108"/>
    </location>
</feature>
<dbReference type="Pfam" id="PF00892">
    <property type="entry name" value="EamA"/>
    <property type="match status" value="2"/>
</dbReference>
<dbReference type="InterPro" id="IPR000620">
    <property type="entry name" value="EamA_dom"/>
</dbReference>
<feature type="transmembrane region" description="Helical" evidence="7">
    <location>
        <begin position="280"/>
        <end position="298"/>
    </location>
</feature>
<proteinExistence type="inferred from homology"/>
<feature type="transmembrane region" description="Helical" evidence="7">
    <location>
        <begin position="114"/>
        <end position="132"/>
    </location>
</feature>
<feature type="transmembrane region" description="Helical" evidence="7">
    <location>
        <begin position="51"/>
        <end position="76"/>
    </location>
</feature>
<feature type="transmembrane region" description="Helical" evidence="7">
    <location>
        <begin position="196"/>
        <end position="219"/>
    </location>
</feature>
<feature type="transmembrane region" description="Helical" evidence="7">
    <location>
        <begin position="139"/>
        <end position="157"/>
    </location>
</feature>
<feature type="transmembrane region" description="Helical" evidence="7">
    <location>
        <begin position="254"/>
        <end position="274"/>
    </location>
</feature>
<dbReference type="InterPro" id="IPR037185">
    <property type="entry name" value="EmrE-like"/>
</dbReference>
<name>A0A402BGL0_9CHLR</name>
<evidence type="ECO:0000256" key="5">
    <source>
        <dbReference type="ARBA" id="ARBA00022989"/>
    </source>
</evidence>
<evidence type="ECO:0000256" key="6">
    <source>
        <dbReference type="ARBA" id="ARBA00023136"/>
    </source>
</evidence>
<keyword evidence="5 7" id="KW-1133">Transmembrane helix</keyword>
<comment type="subcellular location">
    <subcellularLocation>
        <location evidence="1">Cell membrane</location>
        <topology evidence="1">Multi-pass membrane protein</topology>
    </subcellularLocation>
</comment>
<feature type="domain" description="EamA" evidence="8">
    <location>
        <begin position="164"/>
        <end position="297"/>
    </location>
</feature>
<keyword evidence="10" id="KW-1185">Reference proteome</keyword>